<feature type="region of interest" description="Disordered" evidence="1">
    <location>
        <begin position="369"/>
        <end position="395"/>
    </location>
</feature>
<evidence type="ECO:0000259" key="4">
    <source>
        <dbReference type="Pfam" id="PF20270"/>
    </source>
</evidence>
<dbReference type="NCBIfam" id="NF038357">
    <property type="entry name" value="BN6_48550_fam"/>
    <property type="match status" value="1"/>
</dbReference>
<dbReference type="EMBL" id="JAEACQ010000388">
    <property type="protein sequence ID" value="MBL7633566.1"/>
    <property type="molecule type" value="Genomic_DNA"/>
</dbReference>
<gene>
    <name evidence="5" type="ORF">I7412_41720</name>
</gene>
<proteinExistence type="predicted"/>
<evidence type="ECO:0000259" key="3">
    <source>
        <dbReference type="Pfam" id="PF20269"/>
    </source>
</evidence>
<name>A0A937RXF0_9ACTN</name>
<dbReference type="Pfam" id="PF20270">
    <property type="entry name" value="CATRA-C"/>
    <property type="match status" value="1"/>
</dbReference>
<protein>
    <submittedName>
        <fullName evidence="5">Uncharacterized protein</fullName>
    </submittedName>
</protein>
<dbReference type="RefSeq" id="WP_203005597.1">
    <property type="nucleotide sequence ID" value="NZ_JADWYU010000245.1"/>
</dbReference>
<dbReference type="Proteomes" id="UP000604475">
    <property type="component" value="Unassembled WGS sequence"/>
</dbReference>
<evidence type="ECO:0000256" key="1">
    <source>
        <dbReference type="SAM" id="MobiDB-lite"/>
    </source>
</evidence>
<evidence type="ECO:0000313" key="5">
    <source>
        <dbReference type="EMBL" id="MBL7633566.1"/>
    </source>
</evidence>
<evidence type="ECO:0000259" key="2">
    <source>
        <dbReference type="Pfam" id="PF19955"/>
    </source>
</evidence>
<evidence type="ECO:0000313" key="6">
    <source>
        <dbReference type="Proteomes" id="UP000604475"/>
    </source>
</evidence>
<comment type="caution">
    <text evidence="5">The sequence shown here is derived from an EMBL/GenBank/DDBJ whole genome shotgun (WGS) entry which is preliminary data.</text>
</comment>
<dbReference type="InterPro" id="IPR045430">
    <property type="entry name" value="EAD1"/>
</dbReference>
<keyword evidence="6" id="KW-1185">Reference proteome</keyword>
<feature type="domain" description="CASPASE and TPR Repeat-Associated N-terminal" evidence="3">
    <location>
        <begin position="6"/>
        <end position="221"/>
    </location>
</feature>
<dbReference type="InterPro" id="IPR046923">
    <property type="entry name" value="CATRA-C"/>
</dbReference>
<reference evidence="5" key="1">
    <citation type="submission" date="2020-12" db="EMBL/GenBank/DDBJ databases">
        <title>Genomic characterization of non-nitrogen-fixing Frankia strains.</title>
        <authorList>
            <person name="Carlos-Shanley C."/>
            <person name="Guerra T."/>
            <person name="Hahn D."/>
        </authorList>
    </citation>
    <scope>NUCLEOTIDE SEQUENCE</scope>
    <source>
        <strain evidence="5">CN6</strain>
    </source>
</reference>
<dbReference type="Pfam" id="PF20269">
    <property type="entry name" value="CATRA-N"/>
    <property type="match status" value="1"/>
</dbReference>
<feature type="non-terminal residue" evidence="5">
    <location>
        <position position="501"/>
    </location>
</feature>
<dbReference type="Pfam" id="PF19955">
    <property type="entry name" value="EAD1"/>
    <property type="match status" value="1"/>
</dbReference>
<organism evidence="5 6">
    <name type="scientific">Frankia nepalensis</name>
    <dbReference type="NCBI Taxonomy" id="1836974"/>
    <lineage>
        <taxon>Bacteria</taxon>
        <taxon>Bacillati</taxon>
        <taxon>Actinomycetota</taxon>
        <taxon>Actinomycetes</taxon>
        <taxon>Frankiales</taxon>
        <taxon>Frankiaceae</taxon>
        <taxon>Frankia</taxon>
    </lineage>
</organism>
<sequence>MGLHFLVTHLFAPVSGPGADRAFGHLLDVWDACRHELGMDCPVDGVGLPTSPPRALNLLPDAGTDPVLLAAIGRPADERLFQAVFGRHHDVVTLSAALAPAQGTGADGWRALDQAWSRVVGTTAPAELIGAVRLYIGLLAGDVTSTDDARVQVCRALAQQVGEDLGGSFTADAWLGTSTAVSGFVVWEILSAPDDRAERRIALVAPSAVREQVSMWAWSRGVPEVAPFTRYLVHAAKIRYQLRVWDGGRDVARLRQRAESLSASVARSLSNRTTGTGSTLPVADDRLDALIGVEGTVIQMSAALERMHKAVEVARANMTAALGASIESGLFADDRALSEWFRDVLTDALDLVQVVRTQVSQTRQLVAQLDRDGVRSEPRTRPRSPDATSPDWPLTPDEREELIIELAALFGEPTTGSMILDVVGLLPAHRRFGLGTPASAWREMVRDMCAGRVEAPLRRLVEAALREYEFNDVFTRLKTKYGPSTGSWLAARRLPTEDDRG</sequence>
<dbReference type="AlphaFoldDB" id="A0A937RXF0"/>
<feature type="domain" description="CASPASE and TPR Repeat-Associated C-terminal" evidence="4">
    <location>
        <begin position="226"/>
        <end position="356"/>
    </location>
</feature>
<dbReference type="InterPro" id="IPR046922">
    <property type="entry name" value="CATRA-N"/>
</dbReference>
<feature type="compositionally biased region" description="Basic and acidic residues" evidence="1">
    <location>
        <begin position="369"/>
        <end position="384"/>
    </location>
</feature>
<accession>A0A937RXF0</accession>
<feature type="domain" description="Effector-associated" evidence="2">
    <location>
        <begin position="393"/>
        <end position="480"/>
    </location>
</feature>